<reference evidence="4 5" key="1">
    <citation type="submission" date="2021-04" db="EMBL/GenBank/DDBJ databases">
        <title>Complete genome sequence of a novel Streptococcus species.</title>
        <authorList>
            <person name="Teng J.L.L."/>
        </authorList>
    </citation>
    <scope>NUCLEOTIDE SEQUENCE [LARGE SCALE GENOMIC DNA]</scope>
    <source>
        <strain evidence="4 5">HKU75</strain>
    </source>
</reference>
<protein>
    <submittedName>
        <fullName evidence="4">PaaI family thioesterase</fullName>
    </submittedName>
</protein>
<sequence length="138" mass="15256">MTEFKIPAITFFENYDLEKMEDGHVLLTTEVVASSLNIYGKTHGGYLFGLCDNVAGLTVFSMGSHCVTLQSSINYLRAAELGEQLTLEGHCVHDGRSTKLVDVTIRNQANQLVCQASFTMFVTGKMEHLSEFLGKEQS</sequence>
<evidence type="ECO:0000313" key="4">
    <source>
        <dbReference type="EMBL" id="QUE54734.1"/>
    </source>
</evidence>
<dbReference type="Pfam" id="PF03061">
    <property type="entry name" value="4HBT"/>
    <property type="match status" value="1"/>
</dbReference>
<dbReference type="InterPro" id="IPR039298">
    <property type="entry name" value="ACOT13"/>
</dbReference>
<dbReference type="Gene3D" id="3.10.129.10">
    <property type="entry name" value="Hotdog Thioesterase"/>
    <property type="match status" value="1"/>
</dbReference>
<organism evidence="4 5">
    <name type="scientific">Streptococcus oriscaviae</name>
    <dbReference type="NCBI Taxonomy" id="2781599"/>
    <lineage>
        <taxon>Bacteria</taxon>
        <taxon>Bacillati</taxon>
        <taxon>Bacillota</taxon>
        <taxon>Bacilli</taxon>
        <taxon>Lactobacillales</taxon>
        <taxon>Streptococcaceae</taxon>
        <taxon>Streptococcus</taxon>
    </lineage>
</organism>
<dbReference type="RefSeq" id="WP_212571773.1">
    <property type="nucleotide sequence ID" value="NZ_CP073084.1"/>
</dbReference>
<evidence type="ECO:0000256" key="2">
    <source>
        <dbReference type="ARBA" id="ARBA00022801"/>
    </source>
</evidence>
<dbReference type="Proteomes" id="UP000677616">
    <property type="component" value="Chromosome"/>
</dbReference>
<accession>A0ABX7YN42</accession>
<keyword evidence="2" id="KW-0378">Hydrolase</keyword>
<evidence type="ECO:0000256" key="1">
    <source>
        <dbReference type="ARBA" id="ARBA00008324"/>
    </source>
</evidence>
<dbReference type="PANTHER" id="PTHR21660:SF1">
    <property type="entry name" value="ACYL-COENZYME A THIOESTERASE 13"/>
    <property type="match status" value="1"/>
</dbReference>
<dbReference type="InterPro" id="IPR006683">
    <property type="entry name" value="Thioestr_dom"/>
</dbReference>
<dbReference type="NCBIfam" id="TIGR00369">
    <property type="entry name" value="unchar_dom_1"/>
    <property type="match status" value="1"/>
</dbReference>
<gene>
    <name evidence="4" type="ORF">INT76_02275</name>
</gene>
<dbReference type="EMBL" id="CP073084">
    <property type="protein sequence ID" value="QUE54734.1"/>
    <property type="molecule type" value="Genomic_DNA"/>
</dbReference>
<dbReference type="CDD" id="cd03443">
    <property type="entry name" value="PaaI_thioesterase"/>
    <property type="match status" value="1"/>
</dbReference>
<dbReference type="InterPro" id="IPR029069">
    <property type="entry name" value="HotDog_dom_sf"/>
</dbReference>
<dbReference type="SUPFAM" id="SSF54637">
    <property type="entry name" value="Thioesterase/thiol ester dehydrase-isomerase"/>
    <property type="match status" value="1"/>
</dbReference>
<evidence type="ECO:0000259" key="3">
    <source>
        <dbReference type="Pfam" id="PF03061"/>
    </source>
</evidence>
<dbReference type="InterPro" id="IPR003736">
    <property type="entry name" value="PAAI_dom"/>
</dbReference>
<name>A0ABX7YN42_9STRE</name>
<comment type="similarity">
    <text evidence="1">Belongs to the thioesterase PaaI family.</text>
</comment>
<keyword evidence="5" id="KW-1185">Reference proteome</keyword>
<dbReference type="PANTHER" id="PTHR21660">
    <property type="entry name" value="THIOESTERASE SUPERFAMILY MEMBER-RELATED"/>
    <property type="match status" value="1"/>
</dbReference>
<feature type="domain" description="Thioesterase" evidence="3">
    <location>
        <begin position="39"/>
        <end position="114"/>
    </location>
</feature>
<evidence type="ECO:0000313" key="5">
    <source>
        <dbReference type="Proteomes" id="UP000677616"/>
    </source>
</evidence>
<proteinExistence type="inferred from homology"/>